<dbReference type="OrthoDB" id="1522549at2"/>
<feature type="compositionally biased region" description="Polar residues" evidence="3">
    <location>
        <begin position="510"/>
        <end position="531"/>
    </location>
</feature>
<evidence type="ECO:0000256" key="1">
    <source>
        <dbReference type="ARBA" id="ARBA00022729"/>
    </source>
</evidence>
<dbReference type="Proteomes" id="UP000286715">
    <property type="component" value="Unassembled WGS sequence"/>
</dbReference>
<dbReference type="PROSITE" id="PS50005">
    <property type="entry name" value="TPR"/>
    <property type="match status" value="2"/>
</dbReference>
<dbReference type="Pfam" id="PF13181">
    <property type="entry name" value="TPR_8"/>
    <property type="match status" value="1"/>
</dbReference>
<keyword evidence="2" id="KW-0802">TPR repeat</keyword>
<feature type="region of interest" description="Disordered" evidence="3">
    <location>
        <begin position="428"/>
        <end position="466"/>
    </location>
</feature>
<comment type="caution">
    <text evidence="5">The sequence shown here is derived from an EMBL/GenBank/DDBJ whole genome shotgun (WGS) entry which is preliminary data.</text>
</comment>
<dbReference type="RefSeq" id="WP_124397757.1">
    <property type="nucleotide sequence ID" value="NZ_BHZE01000009.1"/>
</dbReference>
<evidence type="ECO:0000313" key="5">
    <source>
        <dbReference type="EMBL" id="GCD77692.1"/>
    </source>
</evidence>
<dbReference type="Pfam" id="PF13525">
    <property type="entry name" value="YfiO"/>
    <property type="match status" value="1"/>
</dbReference>
<proteinExistence type="predicted"/>
<sequence length="886" mass="101498">MGKFRSNYLIILLSGVVLLAACSRTRDTWASRTYHQITAKYNPLFNAEQALLKAKTTVKQQSKLSFDTLVPLYLVTPEQMVSMIDADIKRANEKATKTIREHTMVIAGKQKNKTIKNAYFVLGEAYYTSRDFYKAIEIFNFIAREYADHPIVIDAEIYSIKSQTQLGNYYAAREIANKYYKSKNLKKKQQIELLKAMAANEIPDKKYELARRYLQEALTLKPSMTERINLMYLIAQLYELEGNYFEANKMFRKIIKSSPPYIYQINAYLRMAANYDPNLMQSAEMLSDLYKLTKKDKNRDYLDAIYYQIADIYIKDENFDKAFEALQKSINYSTENNIQKGLSYIRRGDLHFDFREYVPAEANYDSALIVLPKTHFRYSAIEKKKNSLTELVQHLNVIAYEDSVLRLAALDKRELDKVIDRIIQQAKKADEEAQRERQVERDQPSMAGRNTPPATPTPAAGGMMGLNAPGAPPTFYFYNQALVAQGFTEFTNRWGNRKLEDDWRRKNKEITSTGQSTASGDGSSEGNTQGSDDIKESDNPKYKREYYYARIPSTSDSLEAAHKRIRNAHEAAARIYKDVLNDPKEAIKMLENLLKRYPDCDCTPRVYYTLCLIAQNQSLTLKKEAYCDGLIKKFPESSYAALLTGKGQDTLYAQKTNVQELQEYKAAYQAYKSSKYSAAAQLVKEAIKKYPNSEMTPKWRLLDALVSAKTDSKDSLKAKLESIVATYPQSPEATEAQNILKHLSGEGSAAIGSSAAASEFIDAKSAPHQYMLVLENKGIDLNTIRSTISNFNTSKFPNSRLQLRNILMGREYQLILVSGFNNQAEALQYLQEINKDMDFIAYIPKPNHQVVITSDNFRKFYQKQLLKEYIAFYEKYINLPSNPEKK</sequence>
<reference evidence="5 6" key="1">
    <citation type="submission" date="2018-11" db="EMBL/GenBank/DDBJ databases">
        <title>Schleiferia aggregans sp. nov., a moderately thermophilic heterotrophic bacterium isolated from microbial mats at a terrestrial hot spring.</title>
        <authorList>
            <person name="Iino T."/>
            <person name="Ohkuma M."/>
            <person name="Haruta S."/>
        </authorList>
    </citation>
    <scope>NUCLEOTIDE SEQUENCE [LARGE SCALE GENOMIC DNA]</scope>
    <source>
        <strain evidence="5 6">LA</strain>
    </source>
</reference>
<dbReference type="AlphaFoldDB" id="A0A401XL10"/>
<dbReference type="SUPFAM" id="SSF48452">
    <property type="entry name" value="TPR-like"/>
    <property type="match status" value="1"/>
</dbReference>
<feature type="domain" description="Outer membrane lipoprotein BamD-like" evidence="4">
    <location>
        <begin position="659"/>
        <end position="800"/>
    </location>
</feature>
<evidence type="ECO:0000313" key="6">
    <source>
        <dbReference type="Proteomes" id="UP000286715"/>
    </source>
</evidence>
<name>A0A401XL10_9FLAO</name>
<evidence type="ECO:0000256" key="2">
    <source>
        <dbReference type="PROSITE-ProRule" id="PRU00339"/>
    </source>
</evidence>
<dbReference type="EMBL" id="BHZE01000009">
    <property type="protein sequence ID" value="GCD77692.1"/>
    <property type="molecule type" value="Genomic_DNA"/>
</dbReference>
<dbReference type="SMART" id="SM00028">
    <property type="entry name" value="TPR"/>
    <property type="match status" value="5"/>
</dbReference>
<feature type="region of interest" description="Disordered" evidence="3">
    <location>
        <begin position="505"/>
        <end position="538"/>
    </location>
</feature>
<dbReference type="InterPro" id="IPR011990">
    <property type="entry name" value="TPR-like_helical_dom_sf"/>
</dbReference>
<dbReference type="Pfam" id="PF13174">
    <property type="entry name" value="TPR_6"/>
    <property type="match status" value="2"/>
</dbReference>
<dbReference type="Gene3D" id="1.25.40.10">
    <property type="entry name" value="Tetratricopeptide repeat domain"/>
    <property type="match status" value="5"/>
</dbReference>
<evidence type="ECO:0000256" key="3">
    <source>
        <dbReference type="SAM" id="MobiDB-lite"/>
    </source>
</evidence>
<keyword evidence="1" id="KW-0732">Signal</keyword>
<gene>
    <name evidence="5" type="primary">sprE</name>
    <name evidence="5" type="ORF">JCM31826_11740</name>
</gene>
<dbReference type="PROSITE" id="PS51257">
    <property type="entry name" value="PROKAR_LIPOPROTEIN"/>
    <property type="match status" value="1"/>
</dbReference>
<dbReference type="InterPro" id="IPR039565">
    <property type="entry name" value="BamD-like"/>
</dbReference>
<accession>A0A401XL10</accession>
<feature type="repeat" description="TPR" evidence="2">
    <location>
        <begin position="228"/>
        <end position="261"/>
    </location>
</feature>
<protein>
    <submittedName>
        <fullName evidence="5">Gliding motility protein</fullName>
    </submittedName>
</protein>
<dbReference type="InterPro" id="IPR019734">
    <property type="entry name" value="TPR_rpt"/>
</dbReference>
<feature type="repeat" description="TPR" evidence="2">
    <location>
        <begin position="303"/>
        <end position="336"/>
    </location>
</feature>
<organism evidence="5 6">
    <name type="scientific">Thermaurantimonas aggregans</name>
    <dbReference type="NCBI Taxonomy" id="2173829"/>
    <lineage>
        <taxon>Bacteria</taxon>
        <taxon>Pseudomonadati</taxon>
        <taxon>Bacteroidota</taxon>
        <taxon>Flavobacteriia</taxon>
        <taxon>Flavobacteriales</taxon>
        <taxon>Schleiferiaceae</taxon>
        <taxon>Thermaurantimonas</taxon>
    </lineage>
</organism>
<evidence type="ECO:0000259" key="4">
    <source>
        <dbReference type="Pfam" id="PF13525"/>
    </source>
</evidence>
<feature type="compositionally biased region" description="Basic and acidic residues" evidence="3">
    <location>
        <begin position="428"/>
        <end position="443"/>
    </location>
</feature>
<keyword evidence="6" id="KW-1185">Reference proteome</keyword>